<comment type="caution">
    <text evidence="1">The sequence shown here is derived from an EMBL/GenBank/DDBJ whole genome shotgun (WGS) entry which is preliminary data.</text>
</comment>
<accession>A0ACB7ELK9</accession>
<keyword evidence="2" id="KW-1185">Reference proteome</keyword>
<dbReference type="Proteomes" id="UP000805704">
    <property type="component" value="Chromosome 4"/>
</dbReference>
<organism evidence="1 2">
    <name type="scientific">Nibea albiflora</name>
    <name type="common">Yellow drum</name>
    <name type="synonym">Corvina albiflora</name>
    <dbReference type="NCBI Taxonomy" id="240163"/>
    <lineage>
        <taxon>Eukaryota</taxon>
        <taxon>Metazoa</taxon>
        <taxon>Chordata</taxon>
        <taxon>Craniata</taxon>
        <taxon>Vertebrata</taxon>
        <taxon>Euteleostomi</taxon>
        <taxon>Actinopterygii</taxon>
        <taxon>Neopterygii</taxon>
        <taxon>Teleostei</taxon>
        <taxon>Neoteleostei</taxon>
        <taxon>Acanthomorphata</taxon>
        <taxon>Eupercaria</taxon>
        <taxon>Sciaenidae</taxon>
        <taxon>Nibea</taxon>
    </lineage>
</organism>
<evidence type="ECO:0000313" key="1">
    <source>
        <dbReference type="EMBL" id="KAG8003095.1"/>
    </source>
</evidence>
<evidence type="ECO:0000313" key="2">
    <source>
        <dbReference type="Proteomes" id="UP000805704"/>
    </source>
</evidence>
<dbReference type="EMBL" id="CM024792">
    <property type="protein sequence ID" value="KAG8003095.1"/>
    <property type="molecule type" value="Genomic_DNA"/>
</dbReference>
<sequence>MARLLTRAKRSTQHSALAPKVEPGRTLATVSAEPNSEPAPLKSIPGAEDA</sequence>
<protein>
    <submittedName>
        <fullName evidence="1">Uncharacterized protein</fullName>
    </submittedName>
</protein>
<proteinExistence type="predicted"/>
<reference evidence="1" key="1">
    <citation type="submission" date="2020-04" db="EMBL/GenBank/DDBJ databases">
        <title>A chromosome-scale assembly and high-density genetic map of the yellow drum (Nibea albiflora) genome.</title>
        <authorList>
            <person name="Xu D."/>
            <person name="Zhang W."/>
            <person name="Chen R."/>
            <person name="Tan P."/>
            <person name="Wang L."/>
            <person name="Song H."/>
            <person name="Tian L."/>
            <person name="Zhu Q."/>
            <person name="Wang B."/>
        </authorList>
    </citation>
    <scope>NUCLEOTIDE SEQUENCE</scope>
    <source>
        <strain evidence="1">ZJHYS-2018</strain>
    </source>
</reference>
<feature type="non-terminal residue" evidence="1">
    <location>
        <position position="50"/>
    </location>
</feature>
<name>A0ACB7ELK9_NIBAL</name>
<gene>
    <name evidence="1" type="ORF">GBF38_007447</name>
</gene>